<dbReference type="Proteomes" id="UP000316649">
    <property type="component" value="Unassembled WGS sequence"/>
</dbReference>
<dbReference type="CDD" id="cd03396">
    <property type="entry name" value="PAP2_like_6"/>
    <property type="match status" value="1"/>
</dbReference>
<evidence type="ECO:0000259" key="2">
    <source>
        <dbReference type="Pfam" id="PF01569"/>
    </source>
</evidence>
<comment type="caution">
    <text evidence="3">The sequence shown here is derived from an EMBL/GenBank/DDBJ whole genome shotgun (WGS) entry which is preliminary data.</text>
</comment>
<dbReference type="AlphaFoldDB" id="A0A558DRL8"/>
<feature type="transmembrane region" description="Helical" evidence="1">
    <location>
        <begin position="205"/>
        <end position="224"/>
    </location>
</feature>
<feature type="transmembrane region" description="Helical" evidence="1">
    <location>
        <begin position="176"/>
        <end position="193"/>
    </location>
</feature>
<feature type="transmembrane region" description="Helical" evidence="1">
    <location>
        <begin position="65"/>
        <end position="84"/>
    </location>
</feature>
<proteinExistence type="predicted"/>
<evidence type="ECO:0000256" key="1">
    <source>
        <dbReference type="SAM" id="Phobius"/>
    </source>
</evidence>
<protein>
    <submittedName>
        <fullName evidence="3">Phosphatase PAP2 family protein</fullName>
    </submittedName>
</protein>
<dbReference type="RefSeq" id="WP_144358416.1">
    <property type="nucleotide sequence ID" value="NZ_VMNH01000007.1"/>
</dbReference>
<evidence type="ECO:0000313" key="4">
    <source>
        <dbReference type="Proteomes" id="UP000316649"/>
    </source>
</evidence>
<feature type="domain" description="Phosphatidic acid phosphatase type 2/haloperoxidase" evidence="2">
    <location>
        <begin position="94"/>
        <end position="223"/>
    </location>
</feature>
<name>A0A558DRL8_9GAMM</name>
<accession>A0A558DRL8</accession>
<feature type="transmembrane region" description="Helical" evidence="1">
    <location>
        <begin position="12"/>
        <end position="35"/>
    </location>
</feature>
<dbReference type="EMBL" id="VMNH01000007">
    <property type="protein sequence ID" value="TVO75836.1"/>
    <property type="molecule type" value="Genomic_DNA"/>
</dbReference>
<dbReference type="Pfam" id="PF01569">
    <property type="entry name" value="PAP2"/>
    <property type="match status" value="1"/>
</dbReference>
<keyword evidence="4" id="KW-1185">Reference proteome</keyword>
<feature type="transmembrane region" description="Helical" evidence="1">
    <location>
        <begin position="151"/>
        <end position="169"/>
    </location>
</feature>
<dbReference type="OrthoDB" id="7348799at2"/>
<organism evidence="3 4">
    <name type="scientific">Sedimenticola selenatireducens</name>
    <dbReference type="NCBI Taxonomy" id="191960"/>
    <lineage>
        <taxon>Bacteria</taxon>
        <taxon>Pseudomonadati</taxon>
        <taxon>Pseudomonadota</taxon>
        <taxon>Gammaproteobacteria</taxon>
        <taxon>Chromatiales</taxon>
        <taxon>Sedimenticolaceae</taxon>
        <taxon>Sedimenticola</taxon>
    </lineage>
</organism>
<keyword evidence="1" id="KW-0812">Transmembrane</keyword>
<evidence type="ECO:0000313" key="3">
    <source>
        <dbReference type="EMBL" id="TVO75836.1"/>
    </source>
</evidence>
<dbReference type="SUPFAM" id="SSF48317">
    <property type="entry name" value="Acid phosphatase/Vanadium-dependent haloperoxidase"/>
    <property type="match status" value="1"/>
</dbReference>
<feature type="transmembrane region" description="Helical" evidence="1">
    <location>
        <begin position="93"/>
        <end position="111"/>
    </location>
</feature>
<reference evidence="3 4" key="1">
    <citation type="submission" date="2019-07" db="EMBL/GenBank/DDBJ databases">
        <title>The pathways for chlorine oxyanion respiration interact through the shared metabolite chlorate.</title>
        <authorList>
            <person name="Barnum T.P."/>
            <person name="Cheng Y."/>
            <person name="Hill K.A."/>
            <person name="Lucas L.N."/>
            <person name="Carlson H.K."/>
            <person name="Coates J.D."/>
        </authorList>
    </citation>
    <scope>NUCLEOTIDE SEQUENCE [LARGE SCALE GENOMIC DNA]</scope>
    <source>
        <strain evidence="3 4">BK-1</strain>
    </source>
</reference>
<keyword evidence="1" id="KW-1133">Transmembrane helix</keyword>
<sequence length="238" mass="27157">MQGSRTFLRHHLVIPFLVFILLVILLELTGIDLFIADRIYQPGAGGWTLQNNYIVSELLHSKGKVFVRILAVILFGIAILSQFLPGLKPYRKAIWYLALVMPLSGLLIGMSKEITHVDCPWDLLRYGGDNPYLKLFEPHPGDYKYGKCFPAAHAGAGFTFIALYFFLAIIRPEWKWYGLAAGVTLGLVFGITQQIRGAHFLSHDLWTAAVCWFNSLGWYWFFFIRENMTQQIPVTVEQ</sequence>
<dbReference type="InterPro" id="IPR000326">
    <property type="entry name" value="PAP2/HPO"/>
</dbReference>
<keyword evidence="1" id="KW-0472">Membrane</keyword>
<dbReference type="InterPro" id="IPR036938">
    <property type="entry name" value="PAP2/HPO_sf"/>
</dbReference>
<gene>
    <name evidence="3" type="ORF">FHP88_07505</name>
</gene>